<protein>
    <recommendedName>
        <fullName evidence="5">RING-type domain-containing protein</fullName>
    </recommendedName>
</protein>
<dbReference type="OrthoDB" id="8062037at2759"/>
<evidence type="ECO:0000313" key="6">
    <source>
        <dbReference type="EMBL" id="CAH2002026.1"/>
    </source>
</evidence>
<dbReference type="CDD" id="cd16480">
    <property type="entry name" value="RING-H2_TRAIP"/>
    <property type="match status" value="1"/>
</dbReference>
<proteinExistence type="predicted"/>
<dbReference type="GO" id="GO:0031297">
    <property type="term" value="P:replication fork processing"/>
    <property type="evidence" value="ECO:0007669"/>
    <property type="project" value="TreeGrafter"/>
</dbReference>
<dbReference type="GO" id="GO:0008270">
    <property type="term" value="F:zinc ion binding"/>
    <property type="evidence" value="ECO:0007669"/>
    <property type="project" value="UniProtKB-KW"/>
</dbReference>
<dbReference type="Proteomes" id="UP001152888">
    <property type="component" value="Unassembled WGS sequence"/>
</dbReference>
<comment type="caution">
    <text evidence="6">The sequence shown here is derived from an EMBL/GenBank/DDBJ whole genome shotgun (WGS) entry which is preliminary data.</text>
</comment>
<dbReference type="EMBL" id="CAKOFQ010007479">
    <property type="protein sequence ID" value="CAH2002026.1"/>
    <property type="molecule type" value="Genomic_DNA"/>
</dbReference>
<gene>
    <name evidence="6" type="ORF">ACAOBT_LOCUS26567</name>
</gene>
<feature type="coiled-coil region" evidence="4">
    <location>
        <begin position="77"/>
        <end position="163"/>
    </location>
</feature>
<dbReference type="AlphaFoldDB" id="A0A9P0PWX7"/>
<dbReference type="Gene3D" id="1.10.287.1490">
    <property type="match status" value="1"/>
</dbReference>
<reference evidence="6" key="1">
    <citation type="submission" date="2022-03" db="EMBL/GenBank/DDBJ databases">
        <authorList>
            <person name="Sayadi A."/>
        </authorList>
    </citation>
    <scope>NUCLEOTIDE SEQUENCE</scope>
</reference>
<dbReference type="PROSITE" id="PS50089">
    <property type="entry name" value="ZF_RING_2"/>
    <property type="match status" value="1"/>
</dbReference>
<accession>A0A9P0PWX7</accession>
<evidence type="ECO:0000313" key="7">
    <source>
        <dbReference type="Proteomes" id="UP001152888"/>
    </source>
</evidence>
<keyword evidence="1 3" id="KW-0479">Metal-binding</keyword>
<dbReference type="InterPro" id="IPR052639">
    <property type="entry name" value="TRAIP_ubiq-protein_ligase"/>
</dbReference>
<keyword evidence="2" id="KW-0862">Zinc</keyword>
<name>A0A9P0PWX7_ACAOB</name>
<dbReference type="SUPFAM" id="SSF57850">
    <property type="entry name" value="RING/U-box"/>
    <property type="match status" value="1"/>
</dbReference>
<keyword evidence="7" id="KW-1185">Reference proteome</keyword>
<organism evidence="6 7">
    <name type="scientific">Acanthoscelides obtectus</name>
    <name type="common">Bean weevil</name>
    <name type="synonym">Bruchus obtectus</name>
    <dbReference type="NCBI Taxonomy" id="200917"/>
    <lineage>
        <taxon>Eukaryota</taxon>
        <taxon>Metazoa</taxon>
        <taxon>Ecdysozoa</taxon>
        <taxon>Arthropoda</taxon>
        <taxon>Hexapoda</taxon>
        <taxon>Insecta</taxon>
        <taxon>Pterygota</taxon>
        <taxon>Neoptera</taxon>
        <taxon>Endopterygota</taxon>
        <taxon>Coleoptera</taxon>
        <taxon>Polyphaga</taxon>
        <taxon>Cucujiformia</taxon>
        <taxon>Chrysomeloidea</taxon>
        <taxon>Chrysomelidae</taxon>
        <taxon>Bruchinae</taxon>
        <taxon>Bruchini</taxon>
        <taxon>Acanthoscelides</taxon>
    </lineage>
</organism>
<dbReference type="Gene3D" id="3.30.40.10">
    <property type="entry name" value="Zinc/RING finger domain, C3HC4 (zinc finger)"/>
    <property type="match status" value="1"/>
</dbReference>
<dbReference type="InterPro" id="IPR001841">
    <property type="entry name" value="Znf_RING"/>
</dbReference>
<evidence type="ECO:0000256" key="2">
    <source>
        <dbReference type="ARBA" id="ARBA00022833"/>
    </source>
</evidence>
<evidence type="ECO:0000256" key="4">
    <source>
        <dbReference type="SAM" id="Coils"/>
    </source>
</evidence>
<dbReference type="GO" id="GO:0090734">
    <property type="term" value="C:site of DNA damage"/>
    <property type="evidence" value="ECO:0007669"/>
    <property type="project" value="TreeGrafter"/>
</dbReference>
<dbReference type="SMART" id="SM00184">
    <property type="entry name" value="RING"/>
    <property type="match status" value="1"/>
</dbReference>
<feature type="domain" description="RING-type" evidence="5">
    <location>
        <begin position="5"/>
        <end position="46"/>
    </location>
</feature>
<dbReference type="PANTHER" id="PTHR46569">
    <property type="entry name" value="E3 UBIQUITIN-PROTEIN LIGASE TRAIP"/>
    <property type="match status" value="1"/>
</dbReference>
<evidence type="ECO:0000256" key="3">
    <source>
        <dbReference type="PROSITE-ProRule" id="PRU00175"/>
    </source>
</evidence>
<evidence type="ECO:0000256" key="1">
    <source>
        <dbReference type="ARBA" id="ARBA00022771"/>
    </source>
</evidence>
<sequence length="197" mass="22782">MNINCVICSEFFNASAEVFATKCGHVFHYPCLINWIERSKTCPQCRHKTTEQSIHRIFFNIQNIDGNSDMGAMLNKIDNLEYQNRMLDKDVKNYKEKNSSLKKQNDLLRQEVRSVEASLKAYEMTIISLKEQISYFKSKSKESEKLTTEIVNLKNTIKNMENAHIAINGTRDQVNEMLRNEADVESLAIYGAMLKKT</sequence>
<keyword evidence="1 3" id="KW-0863">Zinc-finger</keyword>
<dbReference type="GO" id="GO:0016567">
    <property type="term" value="P:protein ubiquitination"/>
    <property type="evidence" value="ECO:0007669"/>
    <property type="project" value="TreeGrafter"/>
</dbReference>
<dbReference type="GO" id="GO:0061630">
    <property type="term" value="F:ubiquitin protein ligase activity"/>
    <property type="evidence" value="ECO:0007669"/>
    <property type="project" value="TreeGrafter"/>
</dbReference>
<dbReference type="GO" id="GO:0005634">
    <property type="term" value="C:nucleus"/>
    <property type="evidence" value="ECO:0007669"/>
    <property type="project" value="TreeGrafter"/>
</dbReference>
<dbReference type="Pfam" id="PF13639">
    <property type="entry name" value="zf-RING_2"/>
    <property type="match status" value="1"/>
</dbReference>
<keyword evidence="4" id="KW-0175">Coiled coil</keyword>
<dbReference type="PANTHER" id="PTHR46569:SF1">
    <property type="entry name" value="E3 UBIQUITIN-PROTEIN LIGASE RFWD3-RELATED"/>
    <property type="match status" value="1"/>
</dbReference>
<evidence type="ECO:0000259" key="5">
    <source>
        <dbReference type="PROSITE" id="PS50089"/>
    </source>
</evidence>
<dbReference type="InterPro" id="IPR013083">
    <property type="entry name" value="Znf_RING/FYVE/PHD"/>
</dbReference>